<evidence type="ECO:0000256" key="4">
    <source>
        <dbReference type="ARBA" id="ARBA00047684"/>
    </source>
</evidence>
<dbReference type="InterPro" id="IPR007247">
    <property type="entry name" value="Ureidogly_lyase"/>
</dbReference>
<dbReference type="Gene3D" id="2.60.120.480">
    <property type="entry name" value="Ureidoglycolate hydrolase"/>
    <property type="match status" value="1"/>
</dbReference>
<proteinExistence type="predicted"/>
<dbReference type="InterPro" id="IPR024060">
    <property type="entry name" value="Ureidoglycolate_lyase_dom_sf"/>
</dbReference>
<protein>
    <submittedName>
        <fullName evidence="5">Ureidoglycolate lyase</fullName>
    </submittedName>
</protein>
<name>A0ABW8NG50_9GAMM</name>
<gene>
    <name evidence="5" type="ORF">WG929_04915</name>
</gene>
<evidence type="ECO:0000256" key="3">
    <source>
        <dbReference type="ARBA" id="ARBA00023239"/>
    </source>
</evidence>
<keyword evidence="6" id="KW-1185">Reference proteome</keyword>
<accession>A0ABW8NG50</accession>
<dbReference type="GO" id="GO:0016829">
    <property type="term" value="F:lyase activity"/>
    <property type="evidence" value="ECO:0007669"/>
    <property type="project" value="UniProtKB-KW"/>
</dbReference>
<dbReference type="NCBIfam" id="NF009932">
    <property type="entry name" value="PRK13395.1"/>
    <property type="match status" value="1"/>
</dbReference>
<dbReference type="SUPFAM" id="SSF51182">
    <property type="entry name" value="RmlC-like cupins"/>
    <property type="match status" value="1"/>
</dbReference>
<dbReference type="Proteomes" id="UP001620597">
    <property type="component" value="Unassembled WGS sequence"/>
</dbReference>
<evidence type="ECO:0000313" key="6">
    <source>
        <dbReference type="Proteomes" id="UP001620597"/>
    </source>
</evidence>
<keyword evidence="2" id="KW-0659">Purine metabolism</keyword>
<dbReference type="PIRSF" id="PIRSF017306">
    <property type="entry name" value="Ureidogly_hydro"/>
    <property type="match status" value="1"/>
</dbReference>
<evidence type="ECO:0000256" key="1">
    <source>
        <dbReference type="ARBA" id="ARBA00011738"/>
    </source>
</evidence>
<comment type="catalytic activity">
    <reaction evidence="4">
        <text>(S)-ureidoglycolate = urea + glyoxylate</text>
        <dbReference type="Rhea" id="RHEA:11304"/>
        <dbReference type="ChEBI" id="CHEBI:16199"/>
        <dbReference type="ChEBI" id="CHEBI:36655"/>
        <dbReference type="ChEBI" id="CHEBI:57296"/>
        <dbReference type="EC" id="4.3.2.3"/>
    </reaction>
</comment>
<dbReference type="InterPro" id="IPR011051">
    <property type="entry name" value="RmlC_Cupin_sf"/>
</dbReference>
<reference evidence="5 6" key="1">
    <citation type="submission" date="2024-03" db="EMBL/GenBank/DDBJ databases">
        <title>High-quality draft genome sequence of Oceanobacter sp. wDCs-4.</title>
        <authorList>
            <person name="Dong C."/>
        </authorList>
    </citation>
    <scope>NUCLEOTIDE SEQUENCE [LARGE SCALE GENOMIC DNA]</scope>
    <source>
        <strain evidence="6">wDCs-4</strain>
    </source>
</reference>
<evidence type="ECO:0000256" key="2">
    <source>
        <dbReference type="ARBA" id="ARBA00022631"/>
    </source>
</evidence>
<dbReference type="CDD" id="cd20298">
    <property type="entry name" value="cupin_UAH"/>
    <property type="match status" value="1"/>
</dbReference>
<comment type="subunit">
    <text evidence="1">Homodimer.</text>
</comment>
<dbReference type="EMBL" id="JBBKTX010000004">
    <property type="protein sequence ID" value="MFK4751750.1"/>
    <property type="molecule type" value="Genomic_DNA"/>
</dbReference>
<evidence type="ECO:0000313" key="5">
    <source>
        <dbReference type="EMBL" id="MFK4751750.1"/>
    </source>
</evidence>
<dbReference type="PANTHER" id="PTHR21221">
    <property type="entry name" value="UREIDOGLYCOLATE HYDROLASE"/>
    <property type="match status" value="1"/>
</dbReference>
<comment type="caution">
    <text evidence="5">The sequence shown here is derived from an EMBL/GenBank/DDBJ whole genome shotgun (WGS) entry which is preliminary data.</text>
</comment>
<keyword evidence="3 5" id="KW-0456">Lyase</keyword>
<dbReference type="RefSeq" id="WP_416205134.1">
    <property type="nucleotide sequence ID" value="NZ_JBBKTX010000004.1"/>
</dbReference>
<dbReference type="PANTHER" id="PTHR21221:SF1">
    <property type="entry name" value="UREIDOGLYCOLATE LYASE"/>
    <property type="match status" value="1"/>
</dbReference>
<dbReference type="Pfam" id="PF04115">
    <property type="entry name" value="Ureidogly_lyase"/>
    <property type="match status" value="1"/>
</dbReference>
<sequence>MEPFVEPAPGFVTLTPQSLSREAFAPFGDVIETAGRDHFSINDGYADRFHNLADVDLTEADGKPLLSIFRARPRPRPLQVDMMERHPMSSQAFIPLSDTPFLVLVAPAGEAPSPESLTLFCTNGCQGVNFARGVWHFPLLVEKVDQEFLVVDRGGPEQNCDLHYFADGVRGVVE</sequence>
<organism evidence="5 6">
    <name type="scientific">Oceanobacter antarcticus</name>
    <dbReference type="NCBI Taxonomy" id="3133425"/>
    <lineage>
        <taxon>Bacteria</taxon>
        <taxon>Pseudomonadati</taxon>
        <taxon>Pseudomonadota</taxon>
        <taxon>Gammaproteobacteria</taxon>
        <taxon>Oceanospirillales</taxon>
        <taxon>Oceanospirillaceae</taxon>
        <taxon>Oceanobacter</taxon>
    </lineage>
</organism>
<dbReference type="InterPro" id="IPR047233">
    <property type="entry name" value="UAH_cupin"/>
</dbReference>